<keyword evidence="2 4" id="KW-0807">Transducer</keyword>
<protein>
    <submittedName>
        <fullName evidence="9">Methyl-accepting chemotaxis protein</fullName>
    </submittedName>
</protein>
<proteinExistence type="inferred from homology"/>
<dbReference type="Gene3D" id="1.10.287.950">
    <property type="entry name" value="Methyl-accepting chemotaxis protein"/>
    <property type="match status" value="1"/>
</dbReference>
<dbReference type="PROSITE" id="PS50885">
    <property type="entry name" value="HAMP"/>
    <property type="match status" value="1"/>
</dbReference>
<dbReference type="InterPro" id="IPR004089">
    <property type="entry name" value="MCPsignal_dom"/>
</dbReference>
<keyword evidence="6" id="KW-0472">Membrane</keyword>
<feature type="region of interest" description="Disordered" evidence="5">
    <location>
        <begin position="311"/>
        <end position="339"/>
    </location>
</feature>
<organism evidence="9 10">
    <name type="scientific">Reinekea marina</name>
    <dbReference type="NCBI Taxonomy" id="1310421"/>
    <lineage>
        <taxon>Bacteria</taxon>
        <taxon>Pseudomonadati</taxon>
        <taxon>Pseudomonadota</taxon>
        <taxon>Gammaproteobacteria</taxon>
        <taxon>Oceanospirillales</taxon>
        <taxon>Saccharospirillaceae</taxon>
        <taxon>Reinekea</taxon>
    </lineage>
</organism>
<dbReference type="PROSITE" id="PS50111">
    <property type="entry name" value="CHEMOTAXIS_TRANSDUC_2"/>
    <property type="match status" value="1"/>
</dbReference>
<evidence type="ECO:0000256" key="4">
    <source>
        <dbReference type="PROSITE-ProRule" id="PRU00284"/>
    </source>
</evidence>
<dbReference type="InterPro" id="IPR004090">
    <property type="entry name" value="Chemotax_Me-accpt_rcpt"/>
</dbReference>
<dbReference type="PANTHER" id="PTHR32089">
    <property type="entry name" value="METHYL-ACCEPTING CHEMOTAXIS PROTEIN MCPB"/>
    <property type="match status" value="1"/>
</dbReference>
<dbReference type="Pfam" id="PF00015">
    <property type="entry name" value="MCPsignal"/>
    <property type="match status" value="1"/>
</dbReference>
<dbReference type="InterPro" id="IPR003660">
    <property type="entry name" value="HAMP_dom"/>
</dbReference>
<evidence type="ECO:0000259" key="8">
    <source>
        <dbReference type="PROSITE" id="PS50885"/>
    </source>
</evidence>
<reference evidence="10" key="1">
    <citation type="journal article" date="2019" name="Int. J. Syst. Evol. Microbiol.">
        <title>The Global Catalogue of Microorganisms (GCM) 10K type strain sequencing project: providing services to taxonomists for standard genome sequencing and annotation.</title>
        <authorList>
            <consortium name="The Broad Institute Genomics Platform"/>
            <consortium name="The Broad Institute Genome Sequencing Center for Infectious Disease"/>
            <person name="Wu L."/>
            <person name="Ma J."/>
        </authorList>
    </citation>
    <scope>NUCLEOTIDE SEQUENCE [LARGE SCALE GENOMIC DNA]</scope>
    <source>
        <strain evidence="10">CECT 8288</strain>
    </source>
</reference>
<comment type="caution">
    <text evidence="9">The sequence shown here is derived from an EMBL/GenBank/DDBJ whole genome shotgun (WGS) entry which is preliminary data.</text>
</comment>
<name>A0ABV7WM61_9GAMM</name>
<sequence>MAIISSVKAKLLVIIYGSIFALSVIAFIALGRANGDMEKYDVLVHTDELASELALRANLEFKRQVQEWKNVLIRGADAEQMAKYWDRFNSRHDTVQDIVNQLLPLLESGTEAQSLAKQFLTDHSAMKSAYSEGRNQFIASGFDIAVGDNSVSGIDRAPSAALDLIVERLGEQVNAKISVLESSSQRNTVINLVSFIAVIIVVALVTLYFVSKVIIRPLSEVADNLAAIGEGDLSTGCRYQSNDEIGNIANTARLLQSFLTKNVETMKVTSSALTQSSAHLSDMSNELAQQSKHQYSATEQVATAVQELTHSAEEVSNNSGLTSDITKDTAQKSSLGTQIADSAKRKSMQLVSDLNSSGEVIKELAENAANVSSVLDVIRAIAEQTNLLALNAAIEAARAGDQGRGFAVVADEVRTLAQRTQDSTTEIERILENVKTGADNAVVAIDKGQLSSQATEKDITEASNALQEIADMVAGINEKNIQIANASKEQTEVAMGISSLISDIQSLAEDTDTRVTQTQSISKELDALIKQFDQQIAMFKM</sequence>
<dbReference type="RefSeq" id="WP_290282962.1">
    <property type="nucleotide sequence ID" value="NZ_JAUFQI010000001.1"/>
</dbReference>
<feature type="domain" description="Methyl-accepting transducer" evidence="7">
    <location>
        <begin position="269"/>
        <end position="505"/>
    </location>
</feature>
<dbReference type="SUPFAM" id="SSF58104">
    <property type="entry name" value="Methyl-accepting chemotaxis protein (MCP) signaling domain"/>
    <property type="match status" value="1"/>
</dbReference>
<evidence type="ECO:0000256" key="6">
    <source>
        <dbReference type="SAM" id="Phobius"/>
    </source>
</evidence>
<dbReference type="CDD" id="cd11386">
    <property type="entry name" value="MCP_signal"/>
    <property type="match status" value="1"/>
</dbReference>
<evidence type="ECO:0000256" key="1">
    <source>
        <dbReference type="ARBA" id="ARBA00004370"/>
    </source>
</evidence>
<accession>A0ABV7WM61</accession>
<dbReference type="CDD" id="cd06225">
    <property type="entry name" value="HAMP"/>
    <property type="match status" value="1"/>
</dbReference>
<evidence type="ECO:0000313" key="10">
    <source>
        <dbReference type="Proteomes" id="UP001595710"/>
    </source>
</evidence>
<keyword evidence="6" id="KW-1133">Transmembrane helix</keyword>
<evidence type="ECO:0000313" key="9">
    <source>
        <dbReference type="EMBL" id="MFC3700042.1"/>
    </source>
</evidence>
<dbReference type="EMBL" id="JBHRYN010000002">
    <property type="protein sequence ID" value="MFC3700042.1"/>
    <property type="molecule type" value="Genomic_DNA"/>
</dbReference>
<comment type="similarity">
    <text evidence="3">Belongs to the methyl-accepting chemotaxis (MCP) protein family.</text>
</comment>
<keyword evidence="10" id="KW-1185">Reference proteome</keyword>
<feature type="transmembrane region" description="Helical" evidence="6">
    <location>
        <begin position="189"/>
        <end position="210"/>
    </location>
</feature>
<feature type="compositionally biased region" description="Polar residues" evidence="5">
    <location>
        <begin position="311"/>
        <end position="324"/>
    </location>
</feature>
<comment type="subcellular location">
    <subcellularLocation>
        <location evidence="1">Membrane</location>
    </subcellularLocation>
</comment>
<dbReference type="PRINTS" id="PR00260">
    <property type="entry name" value="CHEMTRNSDUCR"/>
</dbReference>
<evidence type="ECO:0000256" key="3">
    <source>
        <dbReference type="ARBA" id="ARBA00029447"/>
    </source>
</evidence>
<gene>
    <name evidence="9" type="ORF">ACFOND_00200</name>
</gene>
<feature type="domain" description="HAMP" evidence="8">
    <location>
        <begin position="212"/>
        <end position="264"/>
    </location>
</feature>
<keyword evidence="6" id="KW-0812">Transmembrane</keyword>
<dbReference type="Proteomes" id="UP001595710">
    <property type="component" value="Unassembled WGS sequence"/>
</dbReference>
<evidence type="ECO:0000256" key="5">
    <source>
        <dbReference type="SAM" id="MobiDB-lite"/>
    </source>
</evidence>
<evidence type="ECO:0000259" key="7">
    <source>
        <dbReference type="PROSITE" id="PS50111"/>
    </source>
</evidence>
<feature type="transmembrane region" description="Helical" evidence="6">
    <location>
        <begin position="12"/>
        <end position="30"/>
    </location>
</feature>
<dbReference type="SMART" id="SM00283">
    <property type="entry name" value="MA"/>
    <property type="match status" value="1"/>
</dbReference>
<evidence type="ECO:0000256" key="2">
    <source>
        <dbReference type="ARBA" id="ARBA00023224"/>
    </source>
</evidence>
<dbReference type="PANTHER" id="PTHR32089:SF112">
    <property type="entry name" value="LYSOZYME-LIKE PROTEIN-RELATED"/>
    <property type="match status" value="1"/>
</dbReference>